<gene>
    <name evidence="1" type="ORF">PUN28_016969</name>
</gene>
<comment type="caution">
    <text evidence="1">The sequence shown here is derived from an EMBL/GenBank/DDBJ whole genome shotgun (WGS) entry which is preliminary data.</text>
</comment>
<reference evidence="1 2" key="1">
    <citation type="submission" date="2023-03" db="EMBL/GenBank/DDBJ databases">
        <title>High recombination rates correlate with genetic variation in Cardiocondyla obscurior ants.</title>
        <authorList>
            <person name="Errbii M."/>
        </authorList>
    </citation>
    <scope>NUCLEOTIDE SEQUENCE [LARGE SCALE GENOMIC DNA]</scope>
    <source>
        <strain evidence="1">Alpha-2009</strain>
        <tissue evidence="1">Whole body</tissue>
    </source>
</reference>
<dbReference type="Proteomes" id="UP001430953">
    <property type="component" value="Unassembled WGS sequence"/>
</dbReference>
<protein>
    <submittedName>
        <fullName evidence="1">Uncharacterized protein</fullName>
    </submittedName>
</protein>
<organism evidence="1 2">
    <name type="scientific">Cardiocondyla obscurior</name>
    <dbReference type="NCBI Taxonomy" id="286306"/>
    <lineage>
        <taxon>Eukaryota</taxon>
        <taxon>Metazoa</taxon>
        <taxon>Ecdysozoa</taxon>
        <taxon>Arthropoda</taxon>
        <taxon>Hexapoda</taxon>
        <taxon>Insecta</taxon>
        <taxon>Pterygota</taxon>
        <taxon>Neoptera</taxon>
        <taxon>Endopterygota</taxon>
        <taxon>Hymenoptera</taxon>
        <taxon>Apocrita</taxon>
        <taxon>Aculeata</taxon>
        <taxon>Formicoidea</taxon>
        <taxon>Formicidae</taxon>
        <taxon>Myrmicinae</taxon>
        <taxon>Cardiocondyla</taxon>
    </lineage>
</organism>
<evidence type="ECO:0000313" key="1">
    <source>
        <dbReference type="EMBL" id="KAL0103973.1"/>
    </source>
</evidence>
<dbReference type="AlphaFoldDB" id="A0AAW2EMF9"/>
<evidence type="ECO:0000313" key="2">
    <source>
        <dbReference type="Proteomes" id="UP001430953"/>
    </source>
</evidence>
<dbReference type="EMBL" id="JADYXP020000020">
    <property type="protein sequence ID" value="KAL0103973.1"/>
    <property type="molecule type" value="Genomic_DNA"/>
</dbReference>
<sequence length="126" mass="14445">MNLTKQSLSIEVWKQFIQNILEHTTVNKKDNTATVLIDKYNNSNSNDILWRCNSTLGIIEKQAENLNIMVQPYILIIGTILGDICNSFISIDDVLYSADSTLQALDICFKVFQVFHMNYPVFSEHL</sequence>
<name>A0AAW2EMF9_9HYME</name>
<keyword evidence="2" id="KW-1185">Reference proteome</keyword>
<accession>A0AAW2EMF9</accession>
<proteinExistence type="predicted"/>